<dbReference type="EMBL" id="CAJVPJ010000025">
    <property type="protein sequence ID" value="CAG8459476.1"/>
    <property type="molecule type" value="Genomic_DNA"/>
</dbReference>
<feature type="compositionally biased region" description="Low complexity" evidence="1">
    <location>
        <begin position="11"/>
        <end position="26"/>
    </location>
</feature>
<comment type="caution">
    <text evidence="2">The sequence shown here is derived from an EMBL/GenBank/DDBJ whole genome shotgun (WGS) entry which is preliminary data.</text>
</comment>
<evidence type="ECO:0000313" key="2">
    <source>
        <dbReference type="EMBL" id="CAG8459476.1"/>
    </source>
</evidence>
<proteinExistence type="predicted"/>
<evidence type="ECO:0000313" key="3">
    <source>
        <dbReference type="Proteomes" id="UP000789572"/>
    </source>
</evidence>
<gene>
    <name evidence="2" type="ORF">POCULU_LOCUS482</name>
</gene>
<keyword evidence="3" id="KW-1185">Reference proteome</keyword>
<organism evidence="2 3">
    <name type="scientific">Paraglomus occultum</name>
    <dbReference type="NCBI Taxonomy" id="144539"/>
    <lineage>
        <taxon>Eukaryota</taxon>
        <taxon>Fungi</taxon>
        <taxon>Fungi incertae sedis</taxon>
        <taxon>Mucoromycota</taxon>
        <taxon>Glomeromycotina</taxon>
        <taxon>Glomeromycetes</taxon>
        <taxon>Paraglomerales</taxon>
        <taxon>Paraglomeraceae</taxon>
        <taxon>Paraglomus</taxon>
    </lineage>
</organism>
<accession>A0A9N8VLW7</accession>
<dbReference type="OrthoDB" id="10336505at2759"/>
<dbReference type="AlphaFoldDB" id="A0A9N8VLW7"/>
<reference evidence="2" key="1">
    <citation type="submission" date="2021-06" db="EMBL/GenBank/DDBJ databases">
        <authorList>
            <person name="Kallberg Y."/>
            <person name="Tangrot J."/>
            <person name="Rosling A."/>
        </authorList>
    </citation>
    <scope>NUCLEOTIDE SEQUENCE</scope>
    <source>
        <strain evidence="2">IA702</strain>
    </source>
</reference>
<dbReference type="Proteomes" id="UP000789572">
    <property type="component" value="Unassembled WGS sequence"/>
</dbReference>
<feature type="region of interest" description="Disordered" evidence="1">
    <location>
        <begin position="1"/>
        <end position="27"/>
    </location>
</feature>
<sequence>MSLAYSPIPTPSLSSTSSRSTSPSSPIERVKESLDIFERLLAQKAPPMSVRESFYAFVSDYDECKLDDDSIWNITNVKDKEEYKLRQDLKFRRWIVTKLFKPEFLYQEEVTEKEDDDGDEIEEKIDAYLQTFLCDAYFEEITANEWIDEETEWGPNKYSKDEIYQPECVDDGIGYDNYDDDCDSVLSYSFIDDLLPLYCNVMWDQQNNVEPPTNIVTSDGEYIPLCNNPYAFIDIFEPCPERDANKEAYYALLQLH</sequence>
<protein>
    <submittedName>
        <fullName evidence="2">6215_t:CDS:1</fullName>
    </submittedName>
</protein>
<name>A0A9N8VLW7_9GLOM</name>
<evidence type="ECO:0000256" key="1">
    <source>
        <dbReference type="SAM" id="MobiDB-lite"/>
    </source>
</evidence>